<accession>A0A5B7EZ66</accession>
<reference evidence="2 3" key="1">
    <citation type="submission" date="2019-05" db="EMBL/GenBank/DDBJ databases">
        <title>Another draft genome of Portunus trituberculatus and its Hox gene families provides insights of decapod evolution.</title>
        <authorList>
            <person name="Jeong J.-H."/>
            <person name="Song I."/>
            <person name="Kim S."/>
            <person name="Choi T."/>
            <person name="Kim D."/>
            <person name="Ryu S."/>
            <person name="Kim W."/>
        </authorList>
    </citation>
    <scope>NUCLEOTIDE SEQUENCE [LARGE SCALE GENOMIC DNA]</scope>
    <source>
        <tissue evidence="2">Muscle</tissue>
    </source>
</reference>
<protein>
    <submittedName>
        <fullName evidence="2">Uncharacterized protein</fullName>
    </submittedName>
</protein>
<dbReference type="Proteomes" id="UP000324222">
    <property type="component" value="Unassembled WGS sequence"/>
</dbReference>
<keyword evidence="3" id="KW-1185">Reference proteome</keyword>
<name>A0A5B7EZ66_PORTR</name>
<evidence type="ECO:0000256" key="1">
    <source>
        <dbReference type="SAM" id="MobiDB-lite"/>
    </source>
</evidence>
<organism evidence="2 3">
    <name type="scientific">Portunus trituberculatus</name>
    <name type="common">Swimming crab</name>
    <name type="synonym">Neptunus trituberculatus</name>
    <dbReference type="NCBI Taxonomy" id="210409"/>
    <lineage>
        <taxon>Eukaryota</taxon>
        <taxon>Metazoa</taxon>
        <taxon>Ecdysozoa</taxon>
        <taxon>Arthropoda</taxon>
        <taxon>Crustacea</taxon>
        <taxon>Multicrustacea</taxon>
        <taxon>Malacostraca</taxon>
        <taxon>Eumalacostraca</taxon>
        <taxon>Eucarida</taxon>
        <taxon>Decapoda</taxon>
        <taxon>Pleocyemata</taxon>
        <taxon>Brachyura</taxon>
        <taxon>Eubrachyura</taxon>
        <taxon>Portunoidea</taxon>
        <taxon>Portunidae</taxon>
        <taxon>Portuninae</taxon>
        <taxon>Portunus</taxon>
    </lineage>
</organism>
<feature type="region of interest" description="Disordered" evidence="1">
    <location>
        <begin position="40"/>
        <end position="81"/>
    </location>
</feature>
<proteinExistence type="predicted"/>
<gene>
    <name evidence="2" type="ORF">E2C01_032004</name>
</gene>
<sequence>MSCNARSWMPQCLAAVVTTQTIHLHHIITPAVQPSAHARLQETQNTHTPTLHDIPQERAPHTTTEARGFRDESDNSPISYCSRRRVSNIKSVPALSSTHSSTTDATSQNSHRYSYHLHISFQTH</sequence>
<dbReference type="EMBL" id="VSRR010004082">
    <property type="protein sequence ID" value="MPC38497.1"/>
    <property type="molecule type" value="Genomic_DNA"/>
</dbReference>
<dbReference type="AlphaFoldDB" id="A0A5B7EZ66"/>
<evidence type="ECO:0000313" key="2">
    <source>
        <dbReference type="EMBL" id="MPC38497.1"/>
    </source>
</evidence>
<comment type="caution">
    <text evidence="2">The sequence shown here is derived from an EMBL/GenBank/DDBJ whole genome shotgun (WGS) entry which is preliminary data.</text>
</comment>
<feature type="compositionally biased region" description="Low complexity" evidence="1">
    <location>
        <begin position="96"/>
        <end position="107"/>
    </location>
</feature>
<evidence type="ECO:0000313" key="3">
    <source>
        <dbReference type="Proteomes" id="UP000324222"/>
    </source>
</evidence>
<feature type="region of interest" description="Disordered" evidence="1">
    <location>
        <begin position="91"/>
        <end position="110"/>
    </location>
</feature>